<dbReference type="Proteomes" id="UP001596368">
    <property type="component" value="Unassembled WGS sequence"/>
</dbReference>
<accession>A0ABD5XSJ5</accession>
<gene>
    <name evidence="1" type="ORF">ACFQRB_10405</name>
</gene>
<proteinExistence type="predicted"/>
<reference evidence="1 2" key="1">
    <citation type="journal article" date="2019" name="Int. J. Syst. Evol. Microbiol.">
        <title>The Global Catalogue of Microorganisms (GCM) 10K type strain sequencing project: providing services to taxonomists for standard genome sequencing and annotation.</title>
        <authorList>
            <consortium name="The Broad Institute Genomics Platform"/>
            <consortium name="The Broad Institute Genome Sequencing Center for Infectious Disease"/>
            <person name="Wu L."/>
            <person name="Ma J."/>
        </authorList>
    </citation>
    <scope>NUCLEOTIDE SEQUENCE [LARGE SCALE GENOMIC DNA]</scope>
    <source>
        <strain evidence="1 2">DT92</strain>
    </source>
</reference>
<dbReference type="EMBL" id="JBHSZG010000001">
    <property type="protein sequence ID" value="MFC7136791.1"/>
    <property type="molecule type" value="Genomic_DNA"/>
</dbReference>
<keyword evidence="1" id="KW-0269">Exonuclease</keyword>
<dbReference type="GeneID" id="81121434"/>
<keyword evidence="1" id="KW-0540">Nuclease</keyword>
<dbReference type="RefSeq" id="WP_284014214.1">
    <property type="nucleotide sequence ID" value="NZ_CP126156.1"/>
</dbReference>
<keyword evidence="1" id="KW-0378">Hydrolase</keyword>
<comment type="caution">
    <text evidence="1">The sequence shown here is derived from an EMBL/GenBank/DDBJ whole genome shotgun (WGS) entry which is preliminary data.</text>
</comment>
<sequence length="384" mass="37629">MSTAADTPAEADPERVAAALSGAGFVRVYARPTGDALAAAGLVARALAARNTAFQVRTTRDAGVPDGDGTPLALGWTAPNATAIPSGDRPVSAVAAAAVDALGAEPDPLVGLAGVVAAGAAPGDAGSGSLLEEAERRGVVERRPGVAVPTADLADGLAHSTLFRAPYSGGVAGTRALLDDLGVGDGPDDDAHRRVASAVALDATDGAPERAVAAVERALRPHATPTGPFATLGGQADVFDVLARTGPGLGVSLALGAGVADAALDAWRDHGAAVHRVLADPTTGRYDGVFVARVETDPADASTLPAAARVVRDFASPEPLALVVSDDAAAAAGDGGADATAALRAGVAATDSDADVVGDARGGDARFTGGDVQAFIGGFREALG</sequence>
<dbReference type="GO" id="GO:0004527">
    <property type="term" value="F:exonuclease activity"/>
    <property type="evidence" value="ECO:0007669"/>
    <property type="project" value="UniProtKB-KW"/>
</dbReference>
<evidence type="ECO:0000313" key="1">
    <source>
        <dbReference type="EMBL" id="MFC7136791.1"/>
    </source>
</evidence>
<name>A0ABD5XSJ5_9EURY</name>
<keyword evidence="2" id="KW-1185">Reference proteome</keyword>
<dbReference type="AlphaFoldDB" id="A0ABD5XSJ5"/>
<organism evidence="1 2">
    <name type="scientific">Halobaculum litoreum</name>
    <dbReference type="NCBI Taxonomy" id="3031998"/>
    <lineage>
        <taxon>Archaea</taxon>
        <taxon>Methanobacteriati</taxon>
        <taxon>Methanobacteriota</taxon>
        <taxon>Stenosarchaea group</taxon>
        <taxon>Halobacteria</taxon>
        <taxon>Halobacteriales</taxon>
        <taxon>Haloferacaceae</taxon>
        <taxon>Halobaculum</taxon>
    </lineage>
</organism>
<evidence type="ECO:0000313" key="2">
    <source>
        <dbReference type="Proteomes" id="UP001596368"/>
    </source>
</evidence>
<protein>
    <submittedName>
        <fullName evidence="1">Exonuclease RecJ</fullName>
    </submittedName>
</protein>